<evidence type="ECO:0000313" key="4">
    <source>
        <dbReference type="Proteomes" id="UP000536604"/>
    </source>
</evidence>
<protein>
    <submittedName>
        <fullName evidence="3">Lysophospholipase L1-like esterase</fullName>
    </submittedName>
</protein>
<dbReference type="CDD" id="cd01832">
    <property type="entry name" value="SGNH_hydrolase_like_1"/>
    <property type="match status" value="1"/>
</dbReference>
<dbReference type="Gene3D" id="3.40.50.1110">
    <property type="entry name" value="SGNH hydrolase"/>
    <property type="match status" value="1"/>
</dbReference>
<organism evidence="3 4">
    <name type="scientific">Nocardiopsis algeriensis</name>
    <dbReference type="NCBI Taxonomy" id="1478215"/>
    <lineage>
        <taxon>Bacteria</taxon>
        <taxon>Bacillati</taxon>
        <taxon>Actinomycetota</taxon>
        <taxon>Actinomycetes</taxon>
        <taxon>Streptosporangiales</taxon>
        <taxon>Nocardiopsidaceae</taxon>
        <taxon>Nocardiopsis</taxon>
    </lineage>
</organism>
<sequence>MNPPEAAPARRPEAIRSYVAIGDSITEGMEDDSGPGGAYRGFADRLAEHLGRTTPDFRYANLAVRGRRMRHIFGEQLDQTLEWKPDLVTVLAGGNDVLRPGTRLDELAEEFERGILRLRDAGIRTVIISGHDTGWIPVLRYYRGRIAVFSMHMRATAERTGTEIVDMWALNALTDPRAWSEDRLHLNGTGHQIVAARIADLLGFPMGPPEAWSDPWSTPPQQLPAILRRRENRRWARQYLVPWLRRRAMGRSSGDGLLPRRPRLDYVHDEETRARIAREIEEGRAPAPDEAGSTEVSISSPSGTKGPEPRDQGASTASGGGSAA</sequence>
<dbReference type="PANTHER" id="PTHR43784">
    <property type="entry name" value="GDSL-LIKE LIPASE/ACYLHYDROLASE, PUTATIVE (AFU_ORTHOLOGUE AFUA_2G00820)-RELATED"/>
    <property type="match status" value="1"/>
</dbReference>
<dbReference type="Pfam" id="PF13472">
    <property type="entry name" value="Lipase_GDSL_2"/>
    <property type="match status" value="1"/>
</dbReference>
<feature type="region of interest" description="Disordered" evidence="1">
    <location>
        <begin position="275"/>
        <end position="324"/>
    </location>
</feature>
<name>A0A841ILV9_9ACTN</name>
<keyword evidence="4" id="KW-1185">Reference proteome</keyword>
<dbReference type="AlphaFoldDB" id="A0A841ILV9"/>
<dbReference type="RefSeq" id="WP_184290068.1">
    <property type="nucleotide sequence ID" value="NZ_JACHJO010000004.1"/>
</dbReference>
<dbReference type="PANTHER" id="PTHR43784:SF2">
    <property type="entry name" value="GDSL-LIKE LIPASE_ACYLHYDROLASE, PUTATIVE (AFU_ORTHOLOGUE AFUA_2G00820)-RELATED"/>
    <property type="match status" value="1"/>
</dbReference>
<feature type="compositionally biased region" description="Basic and acidic residues" evidence="1">
    <location>
        <begin position="275"/>
        <end position="284"/>
    </location>
</feature>
<dbReference type="SUPFAM" id="SSF52266">
    <property type="entry name" value="SGNH hydrolase"/>
    <property type="match status" value="1"/>
</dbReference>
<accession>A0A841ILV9</accession>
<gene>
    <name evidence="3" type="ORF">FHS13_001676</name>
</gene>
<evidence type="ECO:0000256" key="1">
    <source>
        <dbReference type="SAM" id="MobiDB-lite"/>
    </source>
</evidence>
<dbReference type="InterPro" id="IPR013830">
    <property type="entry name" value="SGNH_hydro"/>
</dbReference>
<dbReference type="InterPro" id="IPR036514">
    <property type="entry name" value="SGNH_hydro_sf"/>
</dbReference>
<comment type="caution">
    <text evidence="3">The sequence shown here is derived from an EMBL/GenBank/DDBJ whole genome shotgun (WGS) entry which is preliminary data.</text>
</comment>
<proteinExistence type="predicted"/>
<dbReference type="InterPro" id="IPR053140">
    <property type="entry name" value="GDSL_Rv0518-like"/>
</dbReference>
<dbReference type="Proteomes" id="UP000536604">
    <property type="component" value="Unassembled WGS sequence"/>
</dbReference>
<evidence type="ECO:0000313" key="3">
    <source>
        <dbReference type="EMBL" id="MBB6119727.1"/>
    </source>
</evidence>
<evidence type="ECO:0000259" key="2">
    <source>
        <dbReference type="Pfam" id="PF13472"/>
    </source>
</evidence>
<dbReference type="EMBL" id="JACHJO010000004">
    <property type="protein sequence ID" value="MBB6119727.1"/>
    <property type="molecule type" value="Genomic_DNA"/>
</dbReference>
<feature type="compositionally biased region" description="Polar residues" evidence="1">
    <location>
        <begin position="294"/>
        <end position="303"/>
    </location>
</feature>
<reference evidence="3 4" key="1">
    <citation type="submission" date="2020-08" db="EMBL/GenBank/DDBJ databases">
        <title>Genomic Encyclopedia of Type Strains, Phase III (KMG-III): the genomes of soil and plant-associated and newly described type strains.</title>
        <authorList>
            <person name="Whitman W."/>
        </authorList>
    </citation>
    <scope>NUCLEOTIDE SEQUENCE [LARGE SCALE GENOMIC DNA]</scope>
    <source>
        <strain evidence="3 4">CECT 8712</strain>
    </source>
</reference>
<feature type="domain" description="SGNH hydrolase-type esterase" evidence="2">
    <location>
        <begin position="20"/>
        <end position="193"/>
    </location>
</feature>